<proteinExistence type="inferred from homology"/>
<comment type="subcellular location">
    <subcellularLocation>
        <location evidence="1">Cytoplasm</location>
        <location evidence="1">Cytoskeleton</location>
        <location evidence="1">Cilium axoneme</location>
    </subcellularLocation>
</comment>
<dbReference type="GO" id="GO:0045503">
    <property type="term" value="F:dynein light chain binding"/>
    <property type="evidence" value="ECO:0007669"/>
    <property type="project" value="TreeGrafter"/>
</dbReference>
<dbReference type="AlphaFoldDB" id="A0A6G0TXB8"/>
<evidence type="ECO:0000256" key="13">
    <source>
        <dbReference type="SAM" id="MobiDB-lite"/>
    </source>
</evidence>
<dbReference type="InterPro" id="IPR015943">
    <property type="entry name" value="WD40/YVTN_repeat-like_dom_sf"/>
</dbReference>
<evidence type="ECO:0000256" key="7">
    <source>
        <dbReference type="ARBA" id="ARBA00023017"/>
    </source>
</evidence>
<evidence type="ECO:0000256" key="8">
    <source>
        <dbReference type="ARBA" id="ARBA00023069"/>
    </source>
</evidence>
<keyword evidence="11" id="KW-0966">Cell projection</keyword>
<feature type="compositionally biased region" description="Basic and acidic residues" evidence="13">
    <location>
        <begin position="47"/>
        <end position="59"/>
    </location>
</feature>
<feature type="repeat" description="WD" evidence="12">
    <location>
        <begin position="283"/>
        <end position="326"/>
    </location>
</feature>
<dbReference type="SUPFAM" id="SSF50978">
    <property type="entry name" value="WD40 repeat-like"/>
    <property type="match status" value="1"/>
</dbReference>
<evidence type="ECO:0000256" key="3">
    <source>
        <dbReference type="ARBA" id="ARBA00022490"/>
    </source>
</evidence>
<keyword evidence="9" id="KW-0505">Motor protein</keyword>
<sequence length="630" mass="71934">MNTSYTYSKLRREYGRQCSFVKSGPTVLVNVTPESGLEEQMWSPENPVDKSTNKGTDWSEHEANTVRVEYAERGIFHTEGGWPKDINLDDPEQVVRFRKKAEKDETYLQAVMQMSSLAEHYINQNNSIDIYQPYFIDPSCQKMQTLAPSFRTVAVMSDPREPTRPVQNISWSPDQGTLVAVSYADMRFQMTDPDASSDSFIFDLGVCVDSGDSLKTTIVILMIMWFVQDSTTPYFTIESPHPIVTLEFNHRDSQCLAGGLMSGQVAFWDIRKSSNYVAISNIRDGHRDPVRSLYWIHSKTSTEFYTGSSDGQVMWWDARKLTEPTEVLILDLSKGENVDEPEWVKWARSHGVFCMDYDPSIPIRFMIGTETGLVFNGNRKGKTVFEKISSTYNCHYGPVYSVQRNPAFLKNFMTVGDWQVRIWSEDVKESPIMWTKHHDVKLTGGAWSESKPSVFYTTRADGCMDGWDILQKQKEPILTVKVADEGLNCIRCHEGGAMLAVGDDCGKTYVIKMNDWFVTAGKNDKALLTAMFDRETRREKIIEAKQRELKLKTKTSAKVDATTTKDKHVQLAEAEIRMVQEAEKEFMELIDMLKKQPSNENNDNTEELENPNKDEDSSDNVLNDKNIIDQ</sequence>
<feature type="region of interest" description="Disordered" evidence="13">
    <location>
        <begin position="36"/>
        <end position="59"/>
    </location>
</feature>
<dbReference type="GO" id="GO:0036157">
    <property type="term" value="C:outer dynein arm"/>
    <property type="evidence" value="ECO:0007669"/>
    <property type="project" value="TreeGrafter"/>
</dbReference>
<accession>A0A6G0TXB8</accession>
<dbReference type="EMBL" id="VYZN01000014">
    <property type="protein sequence ID" value="KAE9539589.1"/>
    <property type="molecule type" value="Genomic_DNA"/>
</dbReference>
<evidence type="ECO:0000256" key="10">
    <source>
        <dbReference type="ARBA" id="ARBA00023212"/>
    </source>
</evidence>
<dbReference type="GO" id="GO:0003341">
    <property type="term" value="P:cilium movement"/>
    <property type="evidence" value="ECO:0007669"/>
    <property type="project" value="TreeGrafter"/>
</dbReference>
<keyword evidence="4 12" id="KW-0853">WD repeat</keyword>
<comment type="caution">
    <text evidence="14">The sequence shown here is derived from an EMBL/GenBank/DDBJ whole genome shotgun (WGS) entry which is preliminary data.</text>
</comment>
<gene>
    <name evidence="14" type="ORF">AGLY_004841</name>
</gene>
<organism evidence="14 15">
    <name type="scientific">Aphis glycines</name>
    <name type="common">Soybean aphid</name>
    <dbReference type="NCBI Taxonomy" id="307491"/>
    <lineage>
        <taxon>Eukaryota</taxon>
        <taxon>Metazoa</taxon>
        <taxon>Ecdysozoa</taxon>
        <taxon>Arthropoda</taxon>
        <taxon>Hexapoda</taxon>
        <taxon>Insecta</taxon>
        <taxon>Pterygota</taxon>
        <taxon>Neoptera</taxon>
        <taxon>Paraneoptera</taxon>
        <taxon>Hemiptera</taxon>
        <taxon>Sternorrhyncha</taxon>
        <taxon>Aphidomorpha</taxon>
        <taxon>Aphidoidea</taxon>
        <taxon>Aphididae</taxon>
        <taxon>Aphidini</taxon>
        <taxon>Aphis</taxon>
        <taxon>Aphis</taxon>
    </lineage>
</organism>
<keyword evidence="5" id="KW-0493">Microtubule</keyword>
<evidence type="ECO:0000313" key="14">
    <source>
        <dbReference type="EMBL" id="KAE9539589.1"/>
    </source>
</evidence>
<feature type="region of interest" description="Disordered" evidence="13">
    <location>
        <begin position="590"/>
        <end position="630"/>
    </location>
</feature>
<keyword evidence="6" id="KW-0677">Repeat</keyword>
<dbReference type="SMART" id="SM00320">
    <property type="entry name" value="WD40"/>
    <property type="match status" value="6"/>
</dbReference>
<keyword evidence="10" id="KW-0206">Cytoskeleton</keyword>
<dbReference type="Pfam" id="PF00400">
    <property type="entry name" value="WD40"/>
    <property type="match status" value="1"/>
</dbReference>
<dbReference type="OrthoDB" id="366230at2759"/>
<name>A0A6G0TXB8_APHGL</name>
<feature type="compositionally biased region" description="Polar residues" evidence="13">
    <location>
        <begin position="619"/>
        <end position="630"/>
    </location>
</feature>
<evidence type="ECO:0000256" key="2">
    <source>
        <dbReference type="ARBA" id="ARBA00011059"/>
    </source>
</evidence>
<reference evidence="14 15" key="1">
    <citation type="submission" date="2019-08" db="EMBL/GenBank/DDBJ databases">
        <title>The genome of the soybean aphid Biotype 1, its phylome, world population structure and adaptation to the North American continent.</title>
        <authorList>
            <person name="Giordano R."/>
            <person name="Donthu R.K."/>
            <person name="Hernandez A.G."/>
            <person name="Wright C.L."/>
            <person name="Zimin A.V."/>
        </authorList>
    </citation>
    <scope>NUCLEOTIDE SEQUENCE [LARGE SCALE GENOMIC DNA]</scope>
    <source>
        <tissue evidence="14">Whole aphids</tissue>
    </source>
</reference>
<evidence type="ECO:0000256" key="4">
    <source>
        <dbReference type="ARBA" id="ARBA00022574"/>
    </source>
</evidence>
<evidence type="ECO:0000256" key="1">
    <source>
        <dbReference type="ARBA" id="ARBA00004430"/>
    </source>
</evidence>
<dbReference type="InterPro" id="IPR001680">
    <property type="entry name" value="WD40_rpt"/>
</dbReference>
<dbReference type="PANTHER" id="PTHR12442">
    <property type="entry name" value="DYNEIN INTERMEDIATE CHAIN"/>
    <property type="match status" value="1"/>
</dbReference>
<evidence type="ECO:0000313" key="15">
    <source>
        <dbReference type="Proteomes" id="UP000475862"/>
    </source>
</evidence>
<keyword evidence="7" id="KW-0243">Dynein</keyword>
<dbReference type="InterPro" id="IPR050687">
    <property type="entry name" value="Dynein_IC"/>
</dbReference>
<evidence type="ECO:0000256" key="9">
    <source>
        <dbReference type="ARBA" id="ARBA00023175"/>
    </source>
</evidence>
<keyword evidence="15" id="KW-1185">Reference proteome</keyword>
<dbReference type="GO" id="GO:0036158">
    <property type="term" value="P:outer dynein arm assembly"/>
    <property type="evidence" value="ECO:0007669"/>
    <property type="project" value="TreeGrafter"/>
</dbReference>
<evidence type="ECO:0000256" key="12">
    <source>
        <dbReference type="PROSITE-ProRule" id="PRU00221"/>
    </source>
</evidence>
<evidence type="ECO:0000256" key="11">
    <source>
        <dbReference type="ARBA" id="ARBA00023273"/>
    </source>
</evidence>
<evidence type="ECO:0000256" key="6">
    <source>
        <dbReference type="ARBA" id="ARBA00022737"/>
    </source>
</evidence>
<protein>
    <submittedName>
        <fullName evidence="14">Uncharacterized protein</fullName>
    </submittedName>
</protein>
<dbReference type="PROSITE" id="PS50082">
    <property type="entry name" value="WD_REPEATS_2"/>
    <property type="match status" value="1"/>
</dbReference>
<dbReference type="GO" id="GO:0005874">
    <property type="term" value="C:microtubule"/>
    <property type="evidence" value="ECO:0007669"/>
    <property type="project" value="UniProtKB-KW"/>
</dbReference>
<dbReference type="GO" id="GO:0045504">
    <property type="term" value="F:dynein heavy chain binding"/>
    <property type="evidence" value="ECO:0007669"/>
    <property type="project" value="TreeGrafter"/>
</dbReference>
<comment type="similarity">
    <text evidence="2">Belongs to the dynein intermediate chain family.</text>
</comment>
<dbReference type="Gene3D" id="2.130.10.10">
    <property type="entry name" value="YVTN repeat-like/Quinoprotein amine dehydrogenase"/>
    <property type="match status" value="2"/>
</dbReference>
<dbReference type="InterPro" id="IPR036322">
    <property type="entry name" value="WD40_repeat_dom_sf"/>
</dbReference>
<dbReference type="PANTHER" id="PTHR12442:SF7">
    <property type="entry name" value="DYNEIN AXONEMAL INTERMEDIATE CHAIN 2"/>
    <property type="match status" value="1"/>
</dbReference>
<evidence type="ECO:0000256" key="5">
    <source>
        <dbReference type="ARBA" id="ARBA00022701"/>
    </source>
</evidence>
<dbReference type="Proteomes" id="UP000475862">
    <property type="component" value="Unassembled WGS sequence"/>
</dbReference>
<keyword evidence="3" id="KW-0963">Cytoplasm</keyword>
<keyword evidence="8" id="KW-0969">Cilium</keyword>